<feature type="region of interest" description="Disordered" evidence="1">
    <location>
        <begin position="41"/>
        <end position="63"/>
    </location>
</feature>
<accession>A0A7T8KH27</accession>
<gene>
    <name evidence="2" type="ORF">FKW44_000260</name>
</gene>
<name>A0A7T8KH27_CALRO</name>
<keyword evidence="3" id="KW-1185">Reference proteome</keyword>
<evidence type="ECO:0000313" key="3">
    <source>
        <dbReference type="Proteomes" id="UP000595437"/>
    </source>
</evidence>
<sequence>MWRNAVECIIEVTGASIQQVVAQSSPRWMGTLCTGPRMSCQTSKRHFGASTRRSNQHDRRLPG</sequence>
<evidence type="ECO:0000256" key="1">
    <source>
        <dbReference type="SAM" id="MobiDB-lite"/>
    </source>
</evidence>
<organism evidence="2 3">
    <name type="scientific">Caligus rogercresseyi</name>
    <name type="common">Sea louse</name>
    <dbReference type="NCBI Taxonomy" id="217165"/>
    <lineage>
        <taxon>Eukaryota</taxon>
        <taxon>Metazoa</taxon>
        <taxon>Ecdysozoa</taxon>
        <taxon>Arthropoda</taxon>
        <taxon>Crustacea</taxon>
        <taxon>Multicrustacea</taxon>
        <taxon>Hexanauplia</taxon>
        <taxon>Copepoda</taxon>
        <taxon>Siphonostomatoida</taxon>
        <taxon>Caligidae</taxon>
        <taxon>Caligus</taxon>
    </lineage>
</organism>
<protein>
    <submittedName>
        <fullName evidence="2">Uncharacterized protein</fullName>
    </submittedName>
</protein>
<evidence type="ECO:0000313" key="2">
    <source>
        <dbReference type="EMBL" id="QQP55809.1"/>
    </source>
</evidence>
<dbReference type="AlphaFoldDB" id="A0A7T8KH27"/>
<proteinExistence type="predicted"/>
<dbReference type="Proteomes" id="UP000595437">
    <property type="component" value="Chromosome 1"/>
</dbReference>
<dbReference type="EMBL" id="CP045890">
    <property type="protein sequence ID" value="QQP55809.1"/>
    <property type="molecule type" value="Genomic_DNA"/>
</dbReference>
<reference evidence="3" key="1">
    <citation type="submission" date="2021-01" db="EMBL/GenBank/DDBJ databases">
        <title>Caligus Genome Assembly.</title>
        <authorList>
            <person name="Gallardo-Escarate C."/>
        </authorList>
    </citation>
    <scope>NUCLEOTIDE SEQUENCE [LARGE SCALE GENOMIC DNA]</scope>
</reference>